<accession>Q027R5</accession>
<gene>
    <name evidence="1" type="ordered locus">Acid_1752</name>
</gene>
<dbReference type="KEGG" id="sus:Acid_1752"/>
<dbReference type="HOGENOM" id="CLU_1641376_0_0_0"/>
<organism evidence="1">
    <name type="scientific">Solibacter usitatus (strain Ellin6076)</name>
    <dbReference type="NCBI Taxonomy" id="234267"/>
    <lineage>
        <taxon>Bacteria</taxon>
        <taxon>Pseudomonadati</taxon>
        <taxon>Acidobacteriota</taxon>
        <taxon>Terriglobia</taxon>
        <taxon>Bryobacterales</taxon>
        <taxon>Solibacteraceae</taxon>
        <taxon>Candidatus Solibacter</taxon>
    </lineage>
</organism>
<proteinExistence type="predicted"/>
<dbReference type="AlphaFoldDB" id="Q027R5"/>
<dbReference type="InParanoid" id="Q027R5"/>
<dbReference type="EMBL" id="CP000473">
    <property type="protein sequence ID" value="ABJ82742.1"/>
    <property type="molecule type" value="Genomic_DNA"/>
</dbReference>
<dbReference type="eggNOG" id="ENOG5032RTV">
    <property type="taxonomic scope" value="Bacteria"/>
</dbReference>
<name>Q027R5_SOLUE</name>
<reference evidence="1" key="1">
    <citation type="submission" date="2006-10" db="EMBL/GenBank/DDBJ databases">
        <title>Complete sequence of Solibacter usitatus Ellin6076.</title>
        <authorList>
            <consortium name="US DOE Joint Genome Institute"/>
            <person name="Copeland A."/>
            <person name="Lucas S."/>
            <person name="Lapidus A."/>
            <person name="Barry K."/>
            <person name="Detter J.C."/>
            <person name="Glavina del Rio T."/>
            <person name="Hammon N."/>
            <person name="Israni S."/>
            <person name="Dalin E."/>
            <person name="Tice H."/>
            <person name="Pitluck S."/>
            <person name="Thompson L.S."/>
            <person name="Brettin T."/>
            <person name="Bruce D."/>
            <person name="Han C."/>
            <person name="Tapia R."/>
            <person name="Gilna P."/>
            <person name="Schmutz J."/>
            <person name="Larimer F."/>
            <person name="Land M."/>
            <person name="Hauser L."/>
            <person name="Kyrpides N."/>
            <person name="Mikhailova N."/>
            <person name="Janssen P.H."/>
            <person name="Kuske C.R."/>
            <person name="Richardson P."/>
        </authorList>
    </citation>
    <scope>NUCLEOTIDE SEQUENCE</scope>
    <source>
        <strain evidence="1">Ellin6076</strain>
    </source>
</reference>
<protein>
    <submittedName>
        <fullName evidence="1">Uncharacterized protein</fullName>
    </submittedName>
</protein>
<evidence type="ECO:0000313" key="1">
    <source>
        <dbReference type="EMBL" id="ABJ82742.1"/>
    </source>
</evidence>
<sequence length="146" mass="16254">MGFMFFRRERPVTRNFEEKLNALRTAGFTVAAARPGISRVSRGCYALDLKESAGAVLVEDRAGVLMGDEIGVLVDGGYQKFFLAPSGKKAPALADDLKGLHDFEEDVKESLGMKSLYNESLGTVSTLYQYDRVKDRDRGVPKRIWE</sequence>